<evidence type="ECO:0000313" key="2">
    <source>
        <dbReference type="EMBL" id="BAM04592.1"/>
    </source>
</evidence>
<keyword evidence="3" id="KW-1185">Reference proteome</keyword>
<dbReference type="OrthoDB" id="9957111at2"/>
<dbReference type="KEGG" id="phm:PSMK_24330"/>
<protein>
    <submittedName>
        <fullName evidence="2">Uncharacterized protein</fullName>
    </submittedName>
</protein>
<feature type="chain" id="PRO_5003628827" evidence="1">
    <location>
        <begin position="23"/>
        <end position="287"/>
    </location>
</feature>
<accession>I0IH54</accession>
<gene>
    <name evidence="2" type="ordered locus">PSMK_24330</name>
</gene>
<feature type="signal peptide" evidence="1">
    <location>
        <begin position="1"/>
        <end position="22"/>
    </location>
</feature>
<dbReference type="Proteomes" id="UP000007881">
    <property type="component" value="Chromosome"/>
</dbReference>
<dbReference type="STRING" id="1142394.PSMK_24330"/>
<dbReference type="RefSeq" id="WP_014437805.1">
    <property type="nucleotide sequence ID" value="NC_017080.1"/>
</dbReference>
<keyword evidence="1" id="KW-0732">Signal</keyword>
<dbReference type="AlphaFoldDB" id="I0IH54"/>
<sequence>MRTPLLLGILLVLALPGCRAPAGGGGGAAGAPLVPPPIGNAGQRVPAYGEVIRRYNAAAPAGLSRFSASVGVELAYAEPGGATREESGAGKLLYRRPSDTALSVGVLGNTILWAGSNANRWWVFSDLHREGRLTDGPLAGGPSGVAGLPFRPDAVPLVLGLQPLDPDAVPPEPAVERVNGFWLVEPPGVGARLLIDPRTARAVRVDLLGPGGRSRVAVRLDGEAPVAGAEPGTTLPRLIDAYPLDGGTRLTLTVRSAGADDPALRDRLFDLDFLIGYHRPATRDGEP</sequence>
<organism evidence="2 3">
    <name type="scientific">Phycisphaera mikurensis (strain NBRC 102666 / KCTC 22515 / FYK2301M01)</name>
    <dbReference type="NCBI Taxonomy" id="1142394"/>
    <lineage>
        <taxon>Bacteria</taxon>
        <taxon>Pseudomonadati</taxon>
        <taxon>Planctomycetota</taxon>
        <taxon>Phycisphaerae</taxon>
        <taxon>Phycisphaerales</taxon>
        <taxon>Phycisphaeraceae</taxon>
        <taxon>Phycisphaera</taxon>
    </lineage>
</organism>
<name>I0IH54_PHYMF</name>
<evidence type="ECO:0000313" key="3">
    <source>
        <dbReference type="Proteomes" id="UP000007881"/>
    </source>
</evidence>
<proteinExistence type="predicted"/>
<dbReference type="HOGENOM" id="CLU_969281_0_0_0"/>
<dbReference type="EMBL" id="AP012338">
    <property type="protein sequence ID" value="BAM04592.1"/>
    <property type="molecule type" value="Genomic_DNA"/>
</dbReference>
<evidence type="ECO:0000256" key="1">
    <source>
        <dbReference type="SAM" id="SignalP"/>
    </source>
</evidence>
<reference evidence="2 3" key="1">
    <citation type="submission" date="2012-02" db="EMBL/GenBank/DDBJ databases">
        <title>Complete genome sequence of Phycisphaera mikurensis NBRC 102666.</title>
        <authorList>
            <person name="Ankai A."/>
            <person name="Hosoyama A."/>
            <person name="Terui Y."/>
            <person name="Sekine M."/>
            <person name="Fukai R."/>
            <person name="Kato Y."/>
            <person name="Nakamura S."/>
            <person name="Yamada-Narita S."/>
            <person name="Kawakoshi A."/>
            <person name="Fukunaga Y."/>
            <person name="Yamazaki S."/>
            <person name="Fujita N."/>
        </authorList>
    </citation>
    <scope>NUCLEOTIDE SEQUENCE [LARGE SCALE GENOMIC DNA]</scope>
    <source>
        <strain evidence="3">NBRC 102666 / KCTC 22515 / FYK2301M01</strain>
    </source>
</reference>